<evidence type="ECO:0000313" key="2">
    <source>
        <dbReference type="EMBL" id="RID85113.1"/>
    </source>
</evidence>
<keyword evidence="3" id="KW-1185">Reference proteome</keyword>
<reference evidence="2 3" key="1">
    <citation type="submission" date="2018-08" db="EMBL/GenBank/DDBJ databases">
        <title>Bacillus jemisoniae sp. nov., Bacillus chryseoplanitiae sp. nov., Bacillus resnikiae sp. nov., and Bacillus frankliniae sp. nov., isolated from Viking spacecraft and associated surfaces.</title>
        <authorList>
            <person name="Seuylemezian A."/>
            <person name="Vaishampayan P."/>
        </authorList>
    </citation>
    <scope>NUCLEOTIDE SEQUENCE [LARGE SCALE GENOMIC DNA]</scope>
    <source>
        <strain evidence="2 3">MA001</strain>
    </source>
</reference>
<dbReference type="PANTHER" id="PTHR46401">
    <property type="entry name" value="GLYCOSYLTRANSFERASE WBBK-RELATED"/>
    <property type="match status" value="1"/>
</dbReference>
<evidence type="ECO:0000256" key="1">
    <source>
        <dbReference type="ARBA" id="ARBA00022679"/>
    </source>
</evidence>
<dbReference type="GO" id="GO:0009103">
    <property type="term" value="P:lipopolysaccharide biosynthetic process"/>
    <property type="evidence" value="ECO:0007669"/>
    <property type="project" value="TreeGrafter"/>
</dbReference>
<gene>
    <name evidence="2" type="ORF">D1953_12485</name>
</gene>
<dbReference type="RefSeq" id="WP_119117527.1">
    <property type="nucleotide sequence ID" value="NZ_QWVS01000021.1"/>
</dbReference>
<accession>A0A398BBU4</accession>
<dbReference type="EMBL" id="QWVS01000021">
    <property type="protein sequence ID" value="RID85113.1"/>
    <property type="molecule type" value="Genomic_DNA"/>
</dbReference>
<dbReference type="Proteomes" id="UP000266016">
    <property type="component" value="Unassembled WGS sequence"/>
</dbReference>
<proteinExistence type="predicted"/>
<dbReference type="AlphaFoldDB" id="A0A398BBU4"/>
<organism evidence="2 3">
    <name type="scientific">Peribacillus asahii</name>
    <dbReference type="NCBI Taxonomy" id="228899"/>
    <lineage>
        <taxon>Bacteria</taxon>
        <taxon>Bacillati</taxon>
        <taxon>Bacillota</taxon>
        <taxon>Bacilli</taxon>
        <taxon>Bacillales</taxon>
        <taxon>Bacillaceae</taxon>
        <taxon>Peribacillus</taxon>
    </lineage>
</organism>
<dbReference type="SUPFAM" id="SSF53756">
    <property type="entry name" value="UDP-Glycosyltransferase/glycogen phosphorylase"/>
    <property type="match status" value="1"/>
</dbReference>
<sequence>MAIIIYPKTLDWTYMKQRPQQLMIELGKLGHTVFFENLTPLDHEYIEVAKNVFLFSDCQRFINTKLKELRRTQKVVVWTTWSKLRTRIQIFQPDKVVYDCCDEFPQWAQYEHSMIQVADHVVCTARTIMERISLAYPEKSVSLIPNGADEAFFTPDKFEKPLDLPSGPIVGYIGAWAYWVDHELITKLSLRFPNVNFVSIGVPYGDVPNYDDRNNVHILGQRSHDELIKYLQHFDVAIIPFKYHPITLATNPVKAYEYLATGVRVLSTAIPECIHMEPYVTTATTHADFGNKLAYLLSFNTPDSFKESRIKFARQNTWKIRGMQAHNIIENLLSNS</sequence>
<name>A0A398BBU4_9BACI</name>
<comment type="caution">
    <text evidence="2">The sequence shown here is derived from an EMBL/GenBank/DDBJ whole genome shotgun (WGS) entry which is preliminary data.</text>
</comment>
<dbReference type="GO" id="GO:0016757">
    <property type="term" value="F:glycosyltransferase activity"/>
    <property type="evidence" value="ECO:0007669"/>
    <property type="project" value="TreeGrafter"/>
</dbReference>
<protein>
    <submittedName>
        <fullName evidence="2">Glycosyltransferase</fullName>
    </submittedName>
</protein>
<dbReference type="PANTHER" id="PTHR46401:SF2">
    <property type="entry name" value="GLYCOSYLTRANSFERASE WBBK-RELATED"/>
    <property type="match status" value="1"/>
</dbReference>
<dbReference type="Gene3D" id="3.40.50.2000">
    <property type="entry name" value="Glycogen Phosphorylase B"/>
    <property type="match status" value="1"/>
</dbReference>
<keyword evidence="1 2" id="KW-0808">Transferase</keyword>
<evidence type="ECO:0000313" key="3">
    <source>
        <dbReference type="Proteomes" id="UP000266016"/>
    </source>
</evidence>